<organism evidence="13 14">
    <name type="scientific">Shewanella yunxiaonensis</name>
    <dbReference type="NCBI Taxonomy" id="2829809"/>
    <lineage>
        <taxon>Bacteria</taxon>
        <taxon>Pseudomonadati</taxon>
        <taxon>Pseudomonadota</taxon>
        <taxon>Gammaproteobacteria</taxon>
        <taxon>Alteromonadales</taxon>
        <taxon>Shewanellaceae</taxon>
        <taxon>Shewanella</taxon>
    </lineage>
</organism>
<dbReference type="NCBIfam" id="TIGR01942">
    <property type="entry name" value="pcnB"/>
    <property type="match status" value="1"/>
</dbReference>
<keyword evidence="2 7" id="KW-0808">Transferase</keyword>
<sequence>MIRFQRCPIFRRITQFCKQLFDEGPSAKLPEEANTDTALSLEIVPRDGHSISRKQISENALKVLYRLHKSGYQAYLVGGGVRDLLLGLEPKDFDVVTNATPEEIKKLFRNCRLVGRRFRLAHIVFGRDVIEVATFRGHHGESSENISKVNAAGRLLRDNVYGDIDQDAERRDFTVNALYYSIDDYSIRSYGGGLQDLRNRTLRLIGDPETRYREDPVRMLRAVRFAGKLGMQIDAHTAAPIKSLALLLKDIPAARMYEEVLKLFFAGKAGQNLRLMREYHLFEPLFPLVEAQLKDNPKGPAMRMVTEVMHNTDARINEDKPVTPAYFFAALLWYPLQARAQDIASESGLTSYDAFYAAMGDVLEQQCQSISIPRRFSTPARDIWQLQLRFERSKGGRAFKLLEHPKFRAAYDLLLMRANAEGGNLAKLASWWQQFVDADDEQRQELASSGNKSSHRNRNASQRRRRPRRDQASASTEVTD</sequence>
<keyword evidence="3 7" id="KW-0547">Nucleotide-binding</keyword>
<feature type="domain" description="tRNA nucleotidyltransferase/poly(A) polymerase RNA and SrmB- binding" evidence="12">
    <location>
        <begin position="230"/>
        <end position="292"/>
    </location>
</feature>
<dbReference type="InterPro" id="IPR010206">
    <property type="entry name" value="PolA_pol_I"/>
</dbReference>
<keyword evidence="1 7" id="KW-0507">mRNA processing</keyword>
<evidence type="ECO:0000313" key="13">
    <source>
        <dbReference type="EMBL" id="QUN06542.1"/>
    </source>
</evidence>
<evidence type="ECO:0000256" key="5">
    <source>
        <dbReference type="ARBA" id="ARBA00022884"/>
    </source>
</evidence>
<feature type="compositionally biased region" description="Basic residues" evidence="9">
    <location>
        <begin position="453"/>
        <end position="468"/>
    </location>
</feature>
<gene>
    <name evidence="7 13" type="primary">pcnB</name>
    <name evidence="13" type="ORF">KDN34_03530</name>
</gene>
<feature type="active site" evidence="7">
    <location>
        <position position="92"/>
    </location>
</feature>
<feature type="active site" evidence="7">
    <location>
        <position position="94"/>
    </location>
</feature>
<evidence type="ECO:0000259" key="10">
    <source>
        <dbReference type="Pfam" id="PF01743"/>
    </source>
</evidence>
<evidence type="ECO:0000259" key="11">
    <source>
        <dbReference type="Pfam" id="PF12626"/>
    </source>
</evidence>
<feature type="domain" description="Polymerase A arginine-rich C-terminal" evidence="11">
    <location>
        <begin position="348"/>
        <end position="469"/>
    </location>
</feature>
<dbReference type="Pfam" id="PF12627">
    <property type="entry name" value="PolyA_pol_RNAbd"/>
    <property type="match status" value="1"/>
</dbReference>
<keyword evidence="13" id="KW-0548">Nucleotidyltransferase</keyword>
<dbReference type="Pfam" id="PF01743">
    <property type="entry name" value="PolyA_pol"/>
    <property type="match status" value="1"/>
</dbReference>
<evidence type="ECO:0000256" key="2">
    <source>
        <dbReference type="ARBA" id="ARBA00022679"/>
    </source>
</evidence>
<feature type="active site" evidence="7">
    <location>
        <position position="172"/>
    </location>
</feature>
<proteinExistence type="inferred from homology"/>
<dbReference type="Pfam" id="PF12626">
    <property type="entry name" value="PolyA_pol_arg_C"/>
    <property type="match status" value="1"/>
</dbReference>
<keyword evidence="5 7" id="KW-0694">RNA-binding</keyword>
<accession>A0ABX7YUR1</accession>
<keyword evidence="6 7" id="KW-0804">Transcription</keyword>
<dbReference type="Gene3D" id="3.30.460.10">
    <property type="entry name" value="Beta Polymerase, domain 2"/>
    <property type="match status" value="1"/>
</dbReference>
<comment type="function">
    <text evidence="7">Adds poly(A) tail to the 3' end of many RNAs, which usually targets these RNAs for decay. Plays a significant role in the global control of gene expression, through influencing the rate of transcript degradation, and in the general RNA quality control.</text>
</comment>
<evidence type="ECO:0000256" key="6">
    <source>
        <dbReference type="ARBA" id="ARBA00023163"/>
    </source>
</evidence>
<dbReference type="EMBL" id="CP073587">
    <property type="protein sequence ID" value="QUN06542.1"/>
    <property type="molecule type" value="Genomic_DNA"/>
</dbReference>
<dbReference type="HAMAP" id="MF_00957">
    <property type="entry name" value="PolyA_pol"/>
    <property type="match status" value="1"/>
</dbReference>
<evidence type="ECO:0000256" key="7">
    <source>
        <dbReference type="HAMAP-Rule" id="MF_00957"/>
    </source>
</evidence>
<keyword evidence="14" id="KW-1185">Reference proteome</keyword>
<keyword evidence="4 7" id="KW-0067">ATP-binding</keyword>
<protein>
    <recommendedName>
        <fullName evidence="7">Poly(A) polymerase I</fullName>
        <shortName evidence="7">PAP I</shortName>
        <ecNumber evidence="7">2.7.7.19</ecNumber>
    </recommendedName>
</protein>
<dbReference type="SUPFAM" id="SSF81891">
    <property type="entry name" value="Poly A polymerase C-terminal region-like"/>
    <property type="match status" value="1"/>
</dbReference>
<feature type="domain" description="Poly A polymerase head" evidence="10">
    <location>
        <begin position="74"/>
        <end position="203"/>
    </location>
</feature>
<comment type="catalytic activity">
    <reaction evidence="7">
        <text>RNA(n) + ATP = RNA(n)-3'-adenine ribonucleotide + diphosphate</text>
        <dbReference type="Rhea" id="RHEA:11332"/>
        <dbReference type="Rhea" id="RHEA-COMP:14527"/>
        <dbReference type="Rhea" id="RHEA-COMP:17347"/>
        <dbReference type="ChEBI" id="CHEBI:30616"/>
        <dbReference type="ChEBI" id="CHEBI:33019"/>
        <dbReference type="ChEBI" id="CHEBI:140395"/>
        <dbReference type="ChEBI" id="CHEBI:173115"/>
        <dbReference type="EC" id="2.7.7.19"/>
    </reaction>
</comment>
<comment type="similarity">
    <text evidence="7 8">Belongs to the tRNA nucleotidyltransferase/poly(A) polymerase family.</text>
</comment>
<dbReference type="InterPro" id="IPR052191">
    <property type="entry name" value="tRNA_ntf/polyA_polymerase_I"/>
</dbReference>
<dbReference type="InterPro" id="IPR002646">
    <property type="entry name" value="PolA_pol_head_dom"/>
</dbReference>
<dbReference type="InterPro" id="IPR032828">
    <property type="entry name" value="PolyA_RNA-bd"/>
</dbReference>
<dbReference type="PANTHER" id="PTHR43051">
    <property type="entry name" value="POLYNUCLEOTIDE ADENYLYLTRANSFERASE FAMILY PROTEIN"/>
    <property type="match status" value="1"/>
</dbReference>
<evidence type="ECO:0000259" key="12">
    <source>
        <dbReference type="Pfam" id="PF12627"/>
    </source>
</evidence>
<evidence type="ECO:0000313" key="14">
    <source>
        <dbReference type="Proteomes" id="UP000679575"/>
    </source>
</evidence>
<dbReference type="PANTHER" id="PTHR43051:SF1">
    <property type="entry name" value="POLYNUCLEOTIDE ADENYLYLTRANSFERASE FAMILY PROTEIN"/>
    <property type="match status" value="1"/>
</dbReference>
<reference evidence="13 14" key="1">
    <citation type="submission" date="2021-04" db="EMBL/GenBank/DDBJ databases">
        <title>Novel species identification of genus Shewanella.</title>
        <authorList>
            <person name="Liu G."/>
        </authorList>
    </citation>
    <scope>NUCLEOTIDE SEQUENCE [LARGE SCALE GENOMIC DNA]</scope>
    <source>
        <strain evidence="13 14">FJAT-54481</strain>
    </source>
</reference>
<dbReference type="Proteomes" id="UP000679575">
    <property type="component" value="Chromosome"/>
</dbReference>
<name>A0ABX7YUR1_9GAMM</name>
<dbReference type="CDD" id="cd05398">
    <property type="entry name" value="NT_ClassII-CCAase"/>
    <property type="match status" value="1"/>
</dbReference>
<dbReference type="SUPFAM" id="SSF81301">
    <property type="entry name" value="Nucleotidyltransferase"/>
    <property type="match status" value="1"/>
</dbReference>
<dbReference type="EC" id="2.7.7.19" evidence="7"/>
<dbReference type="GO" id="GO:1990817">
    <property type="term" value="F:poly(A) RNA polymerase activity"/>
    <property type="evidence" value="ECO:0007669"/>
    <property type="project" value="UniProtKB-EC"/>
</dbReference>
<dbReference type="InterPro" id="IPR043519">
    <property type="entry name" value="NT_sf"/>
</dbReference>
<evidence type="ECO:0000256" key="8">
    <source>
        <dbReference type="RuleBase" id="RU003953"/>
    </source>
</evidence>
<dbReference type="InterPro" id="IPR025866">
    <property type="entry name" value="PolyA_pol_arg_C_dom"/>
</dbReference>
<dbReference type="Gene3D" id="1.10.3090.10">
    <property type="entry name" value="cca-adding enzyme, domain 2"/>
    <property type="match status" value="1"/>
</dbReference>
<evidence type="ECO:0000256" key="9">
    <source>
        <dbReference type="SAM" id="MobiDB-lite"/>
    </source>
</evidence>
<evidence type="ECO:0000256" key="1">
    <source>
        <dbReference type="ARBA" id="ARBA00022664"/>
    </source>
</evidence>
<feature type="region of interest" description="Disordered" evidence="9">
    <location>
        <begin position="442"/>
        <end position="480"/>
    </location>
</feature>
<evidence type="ECO:0000256" key="4">
    <source>
        <dbReference type="ARBA" id="ARBA00022840"/>
    </source>
</evidence>
<evidence type="ECO:0000256" key="3">
    <source>
        <dbReference type="ARBA" id="ARBA00022741"/>
    </source>
</evidence>